<organism evidence="2 3">
    <name type="scientific">Colletotrichum spaethianum</name>
    <dbReference type="NCBI Taxonomy" id="700344"/>
    <lineage>
        <taxon>Eukaryota</taxon>
        <taxon>Fungi</taxon>
        <taxon>Dikarya</taxon>
        <taxon>Ascomycota</taxon>
        <taxon>Pezizomycotina</taxon>
        <taxon>Sordariomycetes</taxon>
        <taxon>Hypocreomycetidae</taxon>
        <taxon>Glomerellales</taxon>
        <taxon>Glomerellaceae</taxon>
        <taxon>Colletotrichum</taxon>
        <taxon>Colletotrichum spaethianum species complex</taxon>
    </lineage>
</organism>
<proteinExistence type="predicted"/>
<sequence>MPSFRGLDVSVVPRPDAENFVELPHPESSYVHLRGPHPVSPTTSLSSSFVSTPEKFKPTTSVYIPSSLGAQFHLRYSINRPPPDTKYLYFRVTMNGRQTVSWGIKSCAIQNQIVSYALYEPDSKWQYRESGVVYKRDGVEKRFFHFAPRFEASAALDGGLIDLQVFRSKGRRRRAPELNDFRSQDGYGITSPTGGLVELPQELTFYDWVLIDPVDSPFATFRFFYRSWENLKALNLVSVSHYEALVATSKRQGKLLPTRPKTPAPTNDSKDLHENGLFCFGSLDESVFQEDGMGIDESKKKQKFHSTQRAFYLATPPKLTPIRSAWEKWPQPSKMMRDIRQPSDPLRLLPVLPDFEPSLRRASLESTRAPSVTPSLLPYVEESSGGDELEIGIARQVVLPSMSRELGKTLSRPLPSPPQIQLSSSDYDMTPPSTGGMGKFKRVGRQEYIAAADTTAENLENRSISEGKWLKRSPSPLRRKQGSLNLNEWGWTSNHESRR</sequence>
<dbReference type="GeneID" id="73329836"/>
<feature type="region of interest" description="Disordered" evidence="1">
    <location>
        <begin position="409"/>
        <end position="439"/>
    </location>
</feature>
<reference evidence="2 3" key="1">
    <citation type="submission" date="2022-03" db="EMBL/GenBank/DDBJ databases">
        <title>Genome data of Colletotrichum spp.</title>
        <authorList>
            <person name="Utami Y.D."/>
            <person name="Hiruma K."/>
        </authorList>
    </citation>
    <scope>NUCLEOTIDE SEQUENCE [LARGE SCALE GENOMIC DNA]</scope>
    <source>
        <strain evidence="2 3">MAFF 239500</strain>
    </source>
</reference>
<feature type="compositionally biased region" description="Polar residues" evidence="1">
    <location>
        <begin position="482"/>
        <end position="499"/>
    </location>
</feature>
<gene>
    <name evidence="2" type="ORF">ColSpa_09034</name>
</gene>
<dbReference type="EMBL" id="BQXU01000026">
    <property type="protein sequence ID" value="GKT48853.1"/>
    <property type="molecule type" value="Genomic_DNA"/>
</dbReference>
<evidence type="ECO:0000256" key="1">
    <source>
        <dbReference type="SAM" id="MobiDB-lite"/>
    </source>
</evidence>
<evidence type="ECO:0000313" key="3">
    <source>
        <dbReference type="Proteomes" id="UP001055115"/>
    </source>
</evidence>
<name>A0AA37PAV5_9PEZI</name>
<comment type="caution">
    <text evidence="2">The sequence shown here is derived from an EMBL/GenBank/DDBJ whole genome shotgun (WGS) entry which is preliminary data.</text>
</comment>
<accession>A0AA37PAV5</accession>
<feature type="region of interest" description="Disordered" evidence="1">
    <location>
        <begin position="460"/>
        <end position="499"/>
    </location>
</feature>
<evidence type="ECO:0000313" key="2">
    <source>
        <dbReference type="EMBL" id="GKT48853.1"/>
    </source>
</evidence>
<dbReference type="Proteomes" id="UP001055115">
    <property type="component" value="Unassembled WGS sequence"/>
</dbReference>
<dbReference type="AlphaFoldDB" id="A0AA37PAV5"/>
<keyword evidence="3" id="KW-1185">Reference proteome</keyword>
<dbReference type="RefSeq" id="XP_049131203.1">
    <property type="nucleotide sequence ID" value="XM_049275246.1"/>
</dbReference>
<protein>
    <submittedName>
        <fullName evidence="2">Uncharacterized protein</fullName>
    </submittedName>
</protein>
<feature type="compositionally biased region" description="Basic and acidic residues" evidence="1">
    <location>
        <begin position="460"/>
        <end position="469"/>
    </location>
</feature>